<evidence type="ECO:0000259" key="1">
    <source>
        <dbReference type="PROSITE" id="PS51186"/>
    </source>
</evidence>
<feature type="domain" description="N-acetyltransferase" evidence="1">
    <location>
        <begin position="26"/>
        <end position="188"/>
    </location>
</feature>
<name>A0ABW7FR03_9BURK</name>
<dbReference type="PROSITE" id="PS51186">
    <property type="entry name" value="GNAT"/>
    <property type="match status" value="1"/>
</dbReference>
<dbReference type="Proteomes" id="UP001606099">
    <property type="component" value="Unassembled WGS sequence"/>
</dbReference>
<evidence type="ECO:0000313" key="3">
    <source>
        <dbReference type="Proteomes" id="UP001606099"/>
    </source>
</evidence>
<dbReference type="SUPFAM" id="SSF55729">
    <property type="entry name" value="Acyl-CoA N-acyltransferases (Nat)"/>
    <property type="match status" value="1"/>
</dbReference>
<keyword evidence="2" id="KW-0012">Acyltransferase</keyword>
<gene>
    <name evidence="2" type="ORF">ACG0Z6_00670</name>
</gene>
<dbReference type="InterPro" id="IPR016181">
    <property type="entry name" value="Acyl_CoA_acyltransferase"/>
</dbReference>
<dbReference type="EC" id="2.3.-.-" evidence="2"/>
<proteinExistence type="predicted"/>
<dbReference type="PANTHER" id="PTHR43441">
    <property type="entry name" value="RIBOSOMAL-PROTEIN-SERINE ACETYLTRANSFERASE"/>
    <property type="match status" value="1"/>
</dbReference>
<keyword evidence="2" id="KW-0808">Transferase</keyword>
<dbReference type="GO" id="GO:0016746">
    <property type="term" value="F:acyltransferase activity"/>
    <property type="evidence" value="ECO:0007669"/>
    <property type="project" value="UniProtKB-KW"/>
</dbReference>
<evidence type="ECO:0000313" key="2">
    <source>
        <dbReference type="EMBL" id="MFG6446747.1"/>
    </source>
</evidence>
<comment type="caution">
    <text evidence="2">The sequence shown here is derived from an EMBL/GenBank/DDBJ whole genome shotgun (WGS) entry which is preliminary data.</text>
</comment>
<dbReference type="InterPro" id="IPR000182">
    <property type="entry name" value="GNAT_dom"/>
</dbReference>
<reference evidence="2 3" key="1">
    <citation type="submission" date="2024-08" db="EMBL/GenBank/DDBJ databases">
        <authorList>
            <person name="Lu H."/>
        </authorList>
    </citation>
    <scope>NUCLEOTIDE SEQUENCE [LARGE SCALE GENOMIC DNA]</scope>
    <source>
        <strain evidence="2 3">BYS180W</strain>
    </source>
</reference>
<accession>A0ABW7FR03</accession>
<dbReference type="CDD" id="cd04301">
    <property type="entry name" value="NAT_SF"/>
    <property type="match status" value="1"/>
</dbReference>
<dbReference type="PANTHER" id="PTHR43441:SF2">
    <property type="entry name" value="FAMILY ACETYLTRANSFERASE, PUTATIVE (AFU_ORTHOLOGUE AFUA_7G00850)-RELATED"/>
    <property type="match status" value="1"/>
</dbReference>
<sequence length="194" mass="21461">MWVGCLNIVRCSMHFRSLPTVEHDSVYLRPLRASDMAAWASYLNNPAVYEHTSWNYPTIEDLSGYLGNETSGEPDSRLRLAIASKDGDKLVGTIGFHSVAPVNKSAELAYDLNPEFWGKGIATAVGNVLVGWAHQHVGLVRVQATVLESNLRSIRTIERMGFAQEGLLKSYRHVRGTPCNFFMYARLAGSGNCT</sequence>
<dbReference type="InterPro" id="IPR051908">
    <property type="entry name" value="Ribosomal_N-acetyltransferase"/>
</dbReference>
<dbReference type="Gene3D" id="3.40.630.30">
    <property type="match status" value="1"/>
</dbReference>
<keyword evidence="3" id="KW-1185">Reference proteome</keyword>
<dbReference type="EMBL" id="JBIGHZ010000001">
    <property type="protein sequence ID" value="MFG6446747.1"/>
    <property type="molecule type" value="Genomic_DNA"/>
</dbReference>
<protein>
    <submittedName>
        <fullName evidence="2">GNAT family N-acetyltransferase</fullName>
        <ecNumber evidence="2">2.3.-.-</ecNumber>
    </submittedName>
</protein>
<dbReference type="Pfam" id="PF13302">
    <property type="entry name" value="Acetyltransf_3"/>
    <property type="match status" value="1"/>
</dbReference>
<organism evidence="2 3">
    <name type="scientific">Roseateles rivi</name>
    <dbReference type="NCBI Taxonomy" id="3299028"/>
    <lineage>
        <taxon>Bacteria</taxon>
        <taxon>Pseudomonadati</taxon>
        <taxon>Pseudomonadota</taxon>
        <taxon>Betaproteobacteria</taxon>
        <taxon>Burkholderiales</taxon>
        <taxon>Sphaerotilaceae</taxon>
        <taxon>Roseateles</taxon>
    </lineage>
</organism>